<evidence type="ECO:0000313" key="8">
    <source>
        <dbReference type="EMBL" id="MDU0341584.1"/>
    </source>
</evidence>
<gene>
    <name evidence="8" type="ORF">RKE40_16925</name>
</gene>
<name>A0ABU3SA21_9HYPH</name>
<feature type="region of interest" description="Disordered" evidence="5">
    <location>
        <begin position="480"/>
        <end position="569"/>
    </location>
</feature>
<evidence type="ECO:0000256" key="5">
    <source>
        <dbReference type="SAM" id="MobiDB-lite"/>
    </source>
</evidence>
<evidence type="ECO:0000256" key="3">
    <source>
        <dbReference type="ARBA" id="ARBA00022989"/>
    </source>
</evidence>
<feature type="compositionally biased region" description="Pro residues" evidence="5">
    <location>
        <begin position="480"/>
        <end position="491"/>
    </location>
</feature>
<keyword evidence="9" id="KW-1185">Reference proteome</keyword>
<dbReference type="EMBL" id="JAWDID010000025">
    <property type="protein sequence ID" value="MDU0341584.1"/>
    <property type="molecule type" value="Genomic_DNA"/>
</dbReference>
<dbReference type="InterPro" id="IPR010817">
    <property type="entry name" value="HemY_N"/>
</dbReference>
<dbReference type="InterPro" id="IPR011990">
    <property type="entry name" value="TPR-like_helical_dom_sf"/>
</dbReference>
<feature type="compositionally biased region" description="Low complexity" evidence="5">
    <location>
        <begin position="516"/>
        <end position="526"/>
    </location>
</feature>
<feature type="domain" description="HemY N-terminal" evidence="7">
    <location>
        <begin position="26"/>
        <end position="132"/>
    </location>
</feature>
<dbReference type="Gene3D" id="1.25.40.10">
    <property type="entry name" value="Tetratricopeptide repeat domain"/>
    <property type="match status" value="1"/>
</dbReference>
<dbReference type="Proteomes" id="UP001254257">
    <property type="component" value="Unassembled WGS sequence"/>
</dbReference>
<evidence type="ECO:0000256" key="2">
    <source>
        <dbReference type="ARBA" id="ARBA00022692"/>
    </source>
</evidence>
<accession>A0ABU3SA21</accession>
<feature type="transmembrane region" description="Helical" evidence="6">
    <location>
        <begin position="42"/>
        <end position="75"/>
    </location>
</feature>
<proteinExistence type="predicted"/>
<organism evidence="8 9">
    <name type="scientific">Bosea rubneri</name>
    <dbReference type="NCBI Taxonomy" id="3075434"/>
    <lineage>
        <taxon>Bacteria</taxon>
        <taxon>Pseudomonadati</taxon>
        <taxon>Pseudomonadota</taxon>
        <taxon>Alphaproteobacteria</taxon>
        <taxon>Hyphomicrobiales</taxon>
        <taxon>Boseaceae</taxon>
        <taxon>Bosea</taxon>
    </lineage>
</organism>
<evidence type="ECO:0000256" key="4">
    <source>
        <dbReference type="ARBA" id="ARBA00023136"/>
    </source>
</evidence>
<dbReference type="Pfam" id="PF07219">
    <property type="entry name" value="HemY_N"/>
    <property type="match status" value="1"/>
</dbReference>
<evidence type="ECO:0000256" key="6">
    <source>
        <dbReference type="SAM" id="Phobius"/>
    </source>
</evidence>
<dbReference type="SUPFAM" id="SSF48452">
    <property type="entry name" value="TPR-like"/>
    <property type="match status" value="1"/>
</dbReference>
<dbReference type="PIRSF" id="PIRSF031802">
    <property type="entry name" value="UCP031802"/>
    <property type="match status" value="1"/>
</dbReference>
<dbReference type="InterPro" id="IPR016982">
    <property type="entry name" value="Mms48"/>
</dbReference>
<sequence>MVRVLTYLLVIAALAAGAVWLADRPGEVSVLWQGYRIETSVAIAAIGVILLAFLALVVWAVLRFVLGLPSAFSFASRARRRARGFEAVSRGMVAIGAGDPIAAGRHAHDARKFAAEEPLTLLLEAQTAQLSGDRGRAEAAFKAMLDKPETRVLGLRGLFVEARRRGDMAAARAFADEAVRRSPSLAWANDALLDFHTGAGDWQAARTAVERRAALRLADKAEAKRQRAVLLAAEALEAKGREPEKALAAALEAVKLAPGLTPAAALAGRMLSERGDIKKAARLLETAWKEASHPDIAAAYLDVRPGDSARDRLARAETLTKLRPADPEGVLALAGAAIHAQDFARARATLKPLLAGGASVRVCLLMAELEEAEHGAAGRVREWLARATRAPRDAAWVADGLVSDHWLPVSPISGRLDAFVWTVPPATLGRPAADLDDVLADLDESAPLLEGRAETAAPVEVVPETASAPNATVIEAVPVAPAPAPPQPTPGAKPEIKAEAKPETKPEPVAEPKPEPAAATPAEAAPNSGKPAAQGRPAPVVFPVAHAPDDPGPEQAPPEEPKGRFRLFG</sequence>
<reference evidence="8 9" key="1">
    <citation type="submission" date="2023-09" db="EMBL/GenBank/DDBJ databases">
        <title>Whole genome shotgun sequencing (WGS) of Bosea sp. ZW T0_25, isolated from stored onions (Allium cepa).</title>
        <authorList>
            <person name="Stoll D.A."/>
            <person name="Huch M."/>
        </authorList>
    </citation>
    <scope>NUCLEOTIDE SEQUENCE [LARGE SCALE GENOMIC DNA]</scope>
    <source>
        <strain evidence="8 9">ZW T0_25</strain>
    </source>
</reference>
<evidence type="ECO:0000256" key="1">
    <source>
        <dbReference type="ARBA" id="ARBA00004370"/>
    </source>
</evidence>
<dbReference type="RefSeq" id="WP_316019400.1">
    <property type="nucleotide sequence ID" value="NZ_JAWDID010000025.1"/>
</dbReference>
<comment type="subcellular location">
    <subcellularLocation>
        <location evidence="1">Membrane</location>
    </subcellularLocation>
</comment>
<keyword evidence="2 6" id="KW-0812">Transmembrane</keyword>
<comment type="caution">
    <text evidence="8">The sequence shown here is derived from an EMBL/GenBank/DDBJ whole genome shotgun (WGS) entry which is preliminary data.</text>
</comment>
<evidence type="ECO:0000313" key="9">
    <source>
        <dbReference type="Proteomes" id="UP001254257"/>
    </source>
</evidence>
<keyword evidence="4 6" id="KW-0472">Membrane</keyword>
<evidence type="ECO:0000259" key="7">
    <source>
        <dbReference type="Pfam" id="PF07219"/>
    </source>
</evidence>
<keyword evidence="3 6" id="KW-1133">Transmembrane helix</keyword>
<feature type="compositionally biased region" description="Low complexity" evidence="5">
    <location>
        <begin position="537"/>
        <end position="546"/>
    </location>
</feature>
<feature type="compositionally biased region" description="Basic and acidic residues" evidence="5">
    <location>
        <begin position="494"/>
        <end position="514"/>
    </location>
</feature>
<protein>
    <submittedName>
        <fullName evidence="8">Heme biosynthesis HemY N-terminal domain-containing protein</fullName>
    </submittedName>
</protein>